<reference evidence="2" key="1">
    <citation type="journal article" date="2018" name="Sci. Rep.">
        <title>Lignite coal burning seam in the remote Altai Mountains harbors a hydrogen-driven thermophilic microbial community.</title>
        <authorList>
            <person name="Kadnikov V.V."/>
            <person name="Mardanov A.V."/>
            <person name="Ivasenko D.A."/>
            <person name="Antsiferov D.V."/>
            <person name="Beletsky A.V."/>
            <person name="Karnachuk O.V."/>
            <person name="Ravin N.V."/>
        </authorList>
    </citation>
    <scope>NUCLEOTIDE SEQUENCE [LARGE SCALE GENOMIC DNA]</scope>
</reference>
<accession>A0A2R6Y3L8</accession>
<dbReference type="EMBL" id="PEBX01000010">
    <property type="protein sequence ID" value="PTQ57225.1"/>
    <property type="molecule type" value="Genomic_DNA"/>
</dbReference>
<proteinExistence type="predicted"/>
<comment type="caution">
    <text evidence="1">The sequence shown here is derived from an EMBL/GenBank/DDBJ whole genome shotgun (WGS) entry which is preliminary data.</text>
</comment>
<name>A0A2R6Y3L8_9BACL</name>
<gene>
    <name evidence="1" type="ORF">BSOLF_1990</name>
</gene>
<organism evidence="1 2">
    <name type="scientific">Candidatus Carbonibacillus altaicus</name>
    <dbReference type="NCBI Taxonomy" id="2163959"/>
    <lineage>
        <taxon>Bacteria</taxon>
        <taxon>Bacillati</taxon>
        <taxon>Bacillota</taxon>
        <taxon>Bacilli</taxon>
        <taxon>Bacillales</taxon>
        <taxon>Candidatus Carbonibacillus</taxon>
    </lineage>
</organism>
<sequence length="56" mass="6687">MDRYKGINRYNMKELYHKANRNNIDRLTLKKEAHGASFFNVLDVFLPRARPVRNHG</sequence>
<protein>
    <submittedName>
        <fullName evidence="1">Uncharacterized protein</fullName>
    </submittedName>
</protein>
<dbReference type="Proteomes" id="UP000244338">
    <property type="component" value="Unassembled WGS sequence"/>
</dbReference>
<evidence type="ECO:0000313" key="2">
    <source>
        <dbReference type="Proteomes" id="UP000244338"/>
    </source>
</evidence>
<dbReference type="AlphaFoldDB" id="A0A2R6Y3L8"/>
<evidence type="ECO:0000313" key="1">
    <source>
        <dbReference type="EMBL" id="PTQ57225.1"/>
    </source>
</evidence>